<comment type="caution">
    <text evidence="2">The sequence shown here is derived from an EMBL/GenBank/DDBJ whole genome shotgun (WGS) entry which is preliminary data.</text>
</comment>
<dbReference type="InterPro" id="IPR013658">
    <property type="entry name" value="SGL"/>
</dbReference>
<dbReference type="SUPFAM" id="SSF101898">
    <property type="entry name" value="NHL repeat"/>
    <property type="match status" value="1"/>
</dbReference>
<proteinExistence type="predicted"/>
<dbReference type="InterPro" id="IPR006311">
    <property type="entry name" value="TAT_signal"/>
</dbReference>
<evidence type="ECO:0000313" key="2">
    <source>
        <dbReference type="EMBL" id="MDR6866332.1"/>
    </source>
</evidence>
<dbReference type="Gene3D" id="2.130.10.10">
    <property type="entry name" value="YVTN repeat-like/Quinoprotein amine dehydrogenase"/>
    <property type="match status" value="1"/>
</dbReference>
<evidence type="ECO:0000313" key="3">
    <source>
        <dbReference type="Proteomes" id="UP001259347"/>
    </source>
</evidence>
<feature type="domain" description="SMP-30/Gluconolactonase/LRE-like region" evidence="1">
    <location>
        <begin position="223"/>
        <end position="363"/>
    </location>
</feature>
<sequence>MSSADNVTENHPVGRVARRTVLQGAAWSIPVIAAAVALPGASASGDLKVVIGIPGSGGCSPAGTVLTDALSVDVTDATGPVSGATVTVTFTSADGGKVEYGGQTYPGSAVPVVVTTDANGHAALSNLTLVTPTTITAQATVTTPDGRTAVSNIETYSVCAPCQQEVFAGPFSGQRDAIVDGAGNLYVTGYNYNSQSDFSLKKITPDGTVAWTRVWNDGSLGVEIGPDGALYASHGWSGNSEPAGIYQIDPADGTTIREVIDWAWILANTSGGRLYPYGMTFSPDGSTIYLTDFRDAAVGQIIAIDLATGVHSTFAGKKNFQSLVDIVSDGAGGFYGAHWATGTLTHIAANGVETTITTFPGDGVINYFNVYDGYAYVGTENGRSYRVNLATGVRTLLPCINATYVTQIVRIPGTNDAYVTQYTGGGTGREILKVKNLFV</sequence>
<keyword evidence="3" id="KW-1185">Reference proteome</keyword>
<organism evidence="2 3">
    <name type="scientific">Microbacterium resistens</name>
    <dbReference type="NCBI Taxonomy" id="156977"/>
    <lineage>
        <taxon>Bacteria</taxon>
        <taxon>Bacillati</taxon>
        <taxon>Actinomycetota</taxon>
        <taxon>Actinomycetes</taxon>
        <taxon>Micrococcales</taxon>
        <taxon>Microbacteriaceae</taxon>
        <taxon>Microbacterium</taxon>
    </lineage>
</organism>
<accession>A0ABU1SBR0</accession>
<reference evidence="2 3" key="1">
    <citation type="submission" date="2023-07" db="EMBL/GenBank/DDBJ databases">
        <title>Sorghum-associated microbial communities from plants grown in Nebraska, USA.</title>
        <authorList>
            <person name="Schachtman D."/>
        </authorList>
    </citation>
    <scope>NUCLEOTIDE SEQUENCE [LARGE SCALE GENOMIC DNA]</scope>
    <source>
        <strain evidence="2 3">2980</strain>
    </source>
</reference>
<dbReference type="PROSITE" id="PS51318">
    <property type="entry name" value="TAT"/>
    <property type="match status" value="1"/>
</dbReference>
<dbReference type="Proteomes" id="UP001259347">
    <property type="component" value="Unassembled WGS sequence"/>
</dbReference>
<dbReference type="RefSeq" id="WP_310018042.1">
    <property type="nucleotide sequence ID" value="NZ_JAVDUM010000003.1"/>
</dbReference>
<name>A0ABU1SBR0_9MICO</name>
<dbReference type="Pfam" id="PF08450">
    <property type="entry name" value="SGL"/>
    <property type="match status" value="1"/>
</dbReference>
<dbReference type="InterPro" id="IPR015943">
    <property type="entry name" value="WD40/YVTN_repeat-like_dom_sf"/>
</dbReference>
<protein>
    <submittedName>
        <fullName evidence="2">Sugar lactone lactonase YvrE</fullName>
    </submittedName>
</protein>
<evidence type="ECO:0000259" key="1">
    <source>
        <dbReference type="Pfam" id="PF08450"/>
    </source>
</evidence>
<dbReference type="EMBL" id="JAVDUM010000003">
    <property type="protein sequence ID" value="MDR6866332.1"/>
    <property type="molecule type" value="Genomic_DNA"/>
</dbReference>
<gene>
    <name evidence="2" type="ORF">J2Y69_000924</name>
</gene>